<proteinExistence type="predicted"/>
<dbReference type="PANTHER" id="PTHR33775">
    <property type="entry name" value="CARDIAC-ENRICHED FHL2-INTERACTING PROTEIN-RELATED"/>
    <property type="match status" value="1"/>
</dbReference>
<dbReference type="PANTHER" id="PTHR33775:SF2">
    <property type="entry name" value="CARDIAC-ENRICHED FHL2-INTERACTING PROTEIN"/>
    <property type="match status" value="1"/>
</dbReference>
<accession>A0AAD7WQ44</accession>
<feature type="compositionally biased region" description="Basic and acidic residues" evidence="1">
    <location>
        <begin position="308"/>
        <end position="335"/>
    </location>
</feature>
<dbReference type="Pfam" id="PF15232">
    <property type="entry name" value="DUF4585"/>
    <property type="match status" value="1"/>
</dbReference>
<feature type="compositionally biased region" description="Basic residues" evidence="1">
    <location>
        <begin position="237"/>
        <end position="251"/>
    </location>
</feature>
<keyword evidence="4" id="KW-1185">Reference proteome</keyword>
<dbReference type="AlphaFoldDB" id="A0AAD7WQ44"/>
<feature type="compositionally biased region" description="Basic and acidic residues" evidence="1">
    <location>
        <begin position="736"/>
        <end position="760"/>
    </location>
</feature>
<feature type="compositionally biased region" description="Low complexity" evidence="1">
    <location>
        <begin position="591"/>
        <end position="606"/>
    </location>
</feature>
<sequence>MSCLDKRHVSQGGGMQGHYKYTDGFSDTSSVGSFMDDTDREVSSLTDRAFRSLCIGDEAVYNDSEFASSPVEAFSLDTQNMNILKFTAQEAFSLGVKQNGGGAEGEAAVGATFQQSILDIAKKGLTNDYVPHSSNGAIETSWQQNSSTSKYSSGGTTRDGHQSGQSKVMKDLNHKNSSSSELWEKSILLDIQGELSEASAAGHESLKGGHFNETENHFHCSRETVNKDVETPSAKPSKSKRGKSSKVRKPSSKNFFLHSEHSPFESWRDCNRYLFEQNHTPDPLSTNERPKWYDSPLYKELTAEHGLRVPESKESKLHQRKTEDVASAMEKRSESESGAVCPPWRRRRNLARGTLPGSRPSTVAPCGRSEEASMDRASGAVTVVTPIGTLTAVTAADEPASNSSTPFNISQLLTPVIHARQGTETSEVLQSALSPAGLDLDLSPSAFAETAAKPANEVKLRNNYKAIASSLLFNLKDNRKRVKSTYSPTKFKTADLSKQLSKPEAAVPKNAPAISEVPVTEASSSQPKASNVRPCGAISNGESETDAKGRSVTSPVRESTPCKAESATSPANLDEGGWVRCLIESAKSQTPGPRSNSSSPSPIRPILFKVKDNTFRSSPLTKTVKAPLHRSFSDDFRLSSPRDSWSGSEKGEDERGRLKERGEVCSPREASTSRWGPHFRATPVKSPTVQPVAVKESRSKEHQRRNPCQEEEESHSAISTVPEEVEDHAASAADIAEERATGFLHPEEPEGSKEPSEKSESVCSAGETQPLGKPPPVLPKTEKALRRAKRLTTKRIKKAEAGSKLESKSRAGPKPVRERQIERPPAAERLPSQPGHNPPHAPQFYPEPDATPAPQNTVTQSFPLTQRKLLQDPDSGQYFMVNMPMQVLASQTPASEAVTKRLENSVPEEAGLPHALSSEADTNIEPACVSHDYLPERPLYVEDKDSMNSINAMSESELDKFTVGHM</sequence>
<dbReference type="EMBL" id="JAINUG010000051">
    <property type="protein sequence ID" value="KAJ8404878.1"/>
    <property type="molecule type" value="Genomic_DNA"/>
</dbReference>
<name>A0AAD7WQ44_9TELE</name>
<evidence type="ECO:0000259" key="2">
    <source>
        <dbReference type="Pfam" id="PF15232"/>
    </source>
</evidence>
<dbReference type="InterPro" id="IPR027838">
    <property type="entry name" value="DUF4585"/>
</dbReference>
<feature type="compositionally biased region" description="Polar residues" evidence="1">
    <location>
        <begin position="135"/>
        <end position="145"/>
    </location>
</feature>
<protein>
    <recommendedName>
        <fullName evidence="2">DUF4585 domain-containing protein</fullName>
    </recommendedName>
</protein>
<gene>
    <name evidence="3" type="ORF">AAFF_G00332650</name>
</gene>
<organism evidence="3 4">
    <name type="scientific">Aldrovandia affinis</name>
    <dbReference type="NCBI Taxonomy" id="143900"/>
    <lineage>
        <taxon>Eukaryota</taxon>
        <taxon>Metazoa</taxon>
        <taxon>Chordata</taxon>
        <taxon>Craniata</taxon>
        <taxon>Vertebrata</taxon>
        <taxon>Euteleostomi</taxon>
        <taxon>Actinopterygii</taxon>
        <taxon>Neopterygii</taxon>
        <taxon>Teleostei</taxon>
        <taxon>Notacanthiformes</taxon>
        <taxon>Halosauridae</taxon>
        <taxon>Aldrovandia</taxon>
    </lineage>
</organism>
<reference evidence="3" key="1">
    <citation type="journal article" date="2023" name="Science">
        <title>Genome structures resolve the early diversification of teleost fishes.</title>
        <authorList>
            <person name="Parey E."/>
            <person name="Louis A."/>
            <person name="Montfort J."/>
            <person name="Bouchez O."/>
            <person name="Roques C."/>
            <person name="Iampietro C."/>
            <person name="Lluch J."/>
            <person name="Castinel A."/>
            <person name="Donnadieu C."/>
            <person name="Desvignes T."/>
            <person name="Floi Bucao C."/>
            <person name="Jouanno E."/>
            <person name="Wen M."/>
            <person name="Mejri S."/>
            <person name="Dirks R."/>
            <person name="Jansen H."/>
            <person name="Henkel C."/>
            <person name="Chen W.J."/>
            <person name="Zahm M."/>
            <person name="Cabau C."/>
            <person name="Klopp C."/>
            <person name="Thompson A.W."/>
            <person name="Robinson-Rechavi M."/>
            <person name="Braasch I."/>
            <person name="Lecointre G."/>
            <person name="Bobe J."/>
            <person name="Postlethwait J.H."/>
            <person name="Berthelot C."/>
            <person name="Roest Crollius H."/>
            <person name="Guiguen Y."/>
        </authorList>
    </citation>
    <scope>NUCLEOTIDE SEQUENCE</scope>
    <source>
        <strain evidence="3">NC1722</strain>
    </source>
</reference>
<evidence type="ECO:0000313" key="4">
    <source>
        <dbReference type="Proteomes" id="UP001221898"/>
    </source>
</evidence>
<feature type="region of interest" description="Disordered" evidence="1">
    <location>
        <begin position="308"/>
        <end position="374"/>
    </location>
</feature>
<feature type="compositionally biased region" description="Low complexity" evidence="1">
    <location>
        <begin position="146"/>
        <end position="156"/>
    </location>
</feature>
<feature type="domain" description="DUF4585" evidence="2">
    <location>
        <begin position="862"/>
        <end position="888"/>
    </location>
</feature>
<evidence type="ECO:0000313" key="3">
    <source>
        <dbReference type="EMBL" id="KAJ8404878.1"/>
    </source>
</evidence>
<feature type="compositionally biased region" description="Basic and acidic residues" evidence="1">
    <location>
        <begin position="798"/>
        <end position="826"/>
    </location>
</feature>
<feature type="compositionally biased region" description="Basic and acidic residues" evidence="1">
    <location>
        <begin position="649"/>
        <end position="663"/>
    </location>
</feature>
<dbReference type="GO" id="GO:0070886">
    <property type="term" value="P:positive regulation of calcineurin-NFAT signaling cascade"/>
    <property type="evidence" value="ECO:0007669"/>
    <property type="project" value="TreeGrafter"/>
</dbReference>
<evidence type="ECO:0000256" key="1">
    <source>
        <dbReference type="SAM" id="MobiDB-lite"/>
    </source>
</evidence>
<feature type="region of interest" description="Disordered" evidence="1">
    <location>
        <begin position="135"/>
        <end position="177"/>
    </location>
</feature>
<comment type="caution">
    <text evidence="3">The sequence shown here is derived from an EMBL/GenBank/DDBJ whole genome shotgun (WGS) entry which is preliminary data.</text>
</comment>
<dbReference type="InterPro" id="IPR052303">
    <property type="entry name" value="CEFIP"/>
</dbReference>
<feature type="region of interest" description="Disordered" evidence="1">
    <location>
        <begin position="223"/>
        <end position="254"/>
    </location>
</feature>
<feature type="region of interest" description="Disordered" evidence="1">
    <location>
        <begin position="493"/>
        <end position="858"/>
    </location>
</feature>
<dbReference type="GO" id="GO:0030018">
    <property type="term" value="C:Z disc"/>
    <property type="evidence" value="ECO:0007669"/>
    <property type="project" value="TreeGrafter"/>
</dbReference>
<dbReference type="Proteomes" id="UP001221898">
    <property type="component" value="Unassembled WGS sequence"/>
</dbReference>
<feature type="compositionally biased region" description="Basic residues" evidence="1">
    <location>
        <begin position="786"/>
        <end position="797"/>
    </location>
</feature>